<feature type="compositionally biased region" description="Low complexity" evidence="5">
    <location>
        <begin position="337"/>
        <end position="354"/>
    </location>
</feature>
<dbReference type="PANTHER" id="PTHR46621">
    <property type="entry name" value="SNRNA-ACTIVATING PROTEIN COMPLEX SUBUNIT 4"/>
    <property type="match status" value="1"/>
</dbReference>
<feature type="compositionally biased region" description="Low complexity" evidence="5">
    <location>
        <begin position="119"/>
        <end position="153"/>
    </location>
</feature>
<keyword evidence="1" id="KW-0805">Transcription regulation</keyword>
<gene>
    <name evidence="9" type="primary">SNAPC4_1</name>
    <name evidence="9" type="ORF">PGT21_011896</name>
</gene>
<dbReference type="GO" id="GO:0019185">
    <property type="term" value="C:snRNA-activating protein complex"/>
    <property type="evidence" value="ECO:0007669"/>
    <property type="project" value="TreeGrafter"/>
</dbReference>
<dbReference type="Gene3D" id="1.10.10.60">
    <property type="entry name" value="Homeodomain-like"/>
    <property type="match status" value="5"/>
</dbReference>
<organism evidence="9 10">
    <name type="scientific">Puccinia graminis f. sp. tritici</name>
    <dbReference type="NCBI Taxonomy" id="56615"/>
    <lineage>
        <taxon>Eukaryota</taxon>
        <taxon>Fungi</taxon>
        <taxon>Dikarya</taxon>
        <taxon>Basidiomycota</taxon>
        <taxon>Pucciniomycotina</taxon>
        <taxon>Pucciniomycetes</taxon>
        <taxon>Pucciniales</taxon>
        <taxon>Pucciniaceae</taxon>
        <taxon>Puccinia</taxon>
    </lineage>
</organism>
<feature type="region of interest" description="Disordered" evidence="5">
    <location>
        <begin position="334"/>
        <end position="354"/>
    </location>
</feature>
<dbReference type="InterPro" id="IPR009057">
    <property type="entry name" value="Homeodomain-like_sf"/>
</dbReference>
<accession>A0A5B0MAY7</accession>
<evidence type="ECO:0000313" key="10">
    <source>
        <dbReference type="Proteomes" id="UP000324748"/>
    </source>
</evidence>
<feature type="region of interest" description="Disordered" evidence="5">
    <location>
        <begin position="490"/>
        <end position="522"/>
    </location>
</feature>
<evidence type="ECO:0000256" key="5">
    <source>
        <dbReference type="SAM" id="MobiDB-lite"/>
    </source>
</evidence>
<feature type="domain" description="HTH myb-type" evidence="8">
    <location>
        <begin position="718"/>
        <end position="772"/>
    </location>
</feature>
<feature type="domain" description="HTH myb-type" evidence="8">
    <location>
        <begin position="618"/>
        <end position="662"/>
    </location>
</feature>
<dbReference type="InterPro" id="IPR017884">
    <property type="entry name" value="SANT_dom"/>
</dbReference>
<comment type="caution">
    <text evidence="9">The sequence shown here is derived from an EMBL/GenBank/DDBJ whole genome shotgun (WGS) entry which is preliminary data.</text>
</comment>
<feature type="region of interest" description="Disordered" evidence="5">
    <location>
        <begin position="906"/>
        <end position="973"/>
    </location>
</feature>
<feature type="domain" description="Myb-like" evidence="6">
    <location>
        <begin position="618"/>
        <end position="670"/>
    </location>
</feature>
<dbReference type="PROSITE" id="PS51294">
    <property type="entry name" value="HTH_MYB"/>
    <property type="match status" value="4"/>
</dbReference>
<feature type="domain" description="Myb-like" evidence="6">
    <location>
        <begin position="673"/>
        <end position="717"/>
    </location>
</feature>
<dbReference type="GO" id="GO:0042796">
    <property type="term" value="P:snRNA transcription by RNA polymerase III"/>
    <property type="evidence" value="ECO:0007669"/>
    <property type="project" value="TreeGrafter"/>
</dbReference>
<dbReference type="EMBL" id="VSWC01000158">
    <property type="protein sequence ID" value="KAA1073429.1"/>
    <property type="molecule type" value="Genomic_DNA"/>
</dbReference>
<feature type="domain" description="HTH myb-type" evidence="8">
    <location>
        <begin position="775"/>
        <end position="823"/>
    </location>
</feature>
<dbReference type="PROSITE" id="PS50090">
    <property type="entry name" value="MYB_LIKE"/>
    <property type="match status" value="5"/>
</dbReference>
<evidence type="ECO:0000259" key="6">
    <source>
        <dbReference type="PROSITE" id="PS50090"/>
    </source>
</evidence>
<dbReference type="GO" id="GO:0001006">
    <property type="term" value="F:RNA polymerase III type 3 promoter sequence-specific DNA binding"/>
    <property type="evidence" value="ECO:0007669"/>
    <property type="project" value="TreeGrafter"/>
</dbReference>
<feature type="domain" description="Myb-like" evidence="6">
    <location>
        <begin position="769"/>
        <end position="820"/>
    </location>
</feature>
<evidence type="ECO:0000256" key="4">
    <source>
        <dbReference type="ARBA" id="ARBA00023242"/>
    </source>
</evidence>
<dbReference type="GO" id="GO:0042795">
    <property type="term" value="P:snRNA transcription by RNA polymerase II"/>
    <property type="evidence" value="ECO:0007669"/>
    <property type="project" value="TreeGrafter"/>
</dbReference>
<dbReference type="PROSITE" id="PS51293">
    <property type="entry name" value="SANT"/>
    <property type="match status" value="1"/>
</dbReference>
<dbReference type="OrthoDB" id="2143914at2759"/>
<dbReference type="Proteomes" id="UP000324748">
    <property type="component" value="Unassembled WGS sequence"/>
</dbReference>
<feature type="region of interest" description="Disordered" evidence="5">
    <location>
        <begin position="245"/>
        <end position="295"/>
    </location>
</feature>
<keyword evidence="10" id="KW-1185">Reference proteome</keyword>
<feature type="compositionally biased region" description="Low complexity" evidence="5">
    <location>
        <begin position="490"/>
        <end position="499"/>
    </location>
</feature>
<dbReference type="PANTHER" id="PTHR46621:SF1">
    <property type="entry name" value="SNRNA-ACTIVATING PROTEIN COMPLEX SUBUNIT 4"/>
    <property type="match status" value="1"/>
</dbReference>
<evidence type="ECO:0000256" key="3">
    <source>
        <dbReference type="ARBA" id="ARBA00023163"/>
    </source>
</evidence>
<protein>
    <submittedName>
        <fullName evidence="9">Myblike DNAbinding domain-containing protein</fullName>
    </submittedName>
</protein>
<evidence type="ECO:0000256" key="1">
    <source>
        <dbReference type="ARBA" id="ARBA00023015"/>
    </source>
</evidence>
<dbReference type="SUPFAM" id="SSF46689">
    <property type="entry name" value="Homeodomain-like"/>
    <property type="match status" value="3"/>
</dbReference>
<dbReference type="GO" id="GO:0000978">
    <property type="term" value="F:RNA polymerase II cis-regulatory region sequence-specific DNA binding"/>
    <property type="evidence" value="ECO:0007669"/>
    <property type="project" value="TreeGrafter"/>
</dbReference>
<feature type="compositionally biased region" description="Low complexity" evidence="5">
    <location>
        <begin position="925"/>
        <end position="940"/>
    </location>
</feature>
<keyword evidence="3" id="KW-0804">Transcription</keyword>
<evidence type="ECO:0000259" key="7">
    <source>
        <dbReference type="PROSITE" id="PS51293"/>
    </source>
</evidence>
<feature type="compositionally biased region" description="Basic and acidic residues" evidence="5">
    <location>
        <begin position="857"/>
        <end position="867"/>
    </location>
</feature>
<dbReference type="SMART" id="SM00717">
    <property type="entry name" value="SANT"/>
    <property type="match status" value="5"/>
</dbReference>
<feature type="compositionally biased region" description="Basic residues" evidence="5">
    <location>
        <begin position="260"/>
        <end position="269"/>
    </location>
</feature>
<evidence type="ECO:0000259" key="8">
    <source>
        <dbReference type="PROSITE" id="PS51294"/>
    </source>
</evidence>
<feature type="region of interest" description="Disordered" evidence="5">
    <location>
        <begin position="1"/>
        <end position="37"/>
    </location>
</feature>
<feature type="compositionally biased region" description="Pro residues" evidence="5">
    <location>
        <begin position="948"/>
        <end position="957"/>
    </location>
</feature>
<dbReference type="InterPro" id="IPR001005">
    <property type="entry name" value="SANT/Myb"/>
</dbReference>
<feature type="region of interest" description="Disordered" evidence="5">
    <location>
        <begin position="848"/>
        <end position="878"/>
    </location>
</feature>
<name>A0A5B0MAY7_PUCGR</name>
<dbReference type="Pfam" id="PF13921">
    <property type="entry name" value="Myb_DNA-bind_6"/>
    <property type="match status" value="1"/>
</dbReference>
<dbReference type="CDD" id="cd00167">
    <property type="entry name" value="SANT"/>
    <property type="match status" value="4"/>
</dbReference>
<feature type="domain" description="Myb-like" evidence="6">
    <location>
        <begin position="558"/>
        <end position="617"/>
    </location>
</feature>
<keyword evidence="4" id="KW-0539">Nucleus</keyword>
<dbReference type="AlphaFoldDB" id="A0A5B0MAY7"/>
<keyword evidence="2" id="KW-0238">DNA-binding</keyword>
<evidence type="ECO:0000256" key="2">
    <source>
        <dbReference type="ARBA" id="ARBA00023125"/>
    </source>
</evidence>
<dbReference type="InterPro" id="IPR017930">
    <property type="entry name" value="Myb_dom"/>
</dbReference>
<evidence type="ECO:0000313" key="9">
    <source>
        <dbReference type="EMBL" id="KAA1073429.1"/>
    </source>
</evidence>
<sequence>MENDQTTRTTKTTTTTTTKETTNQTTQEQTIPASSELITEPTQLLGLFPIEQDHETFDSLNILSELATSVVQTTQQQTNQPQQQEQQQQQEQLEQQASISDNAFQALLLASLSDPFPTNPSSSSSSSNSSANQRKQQKQQPSSSSNSPSSPTSTFNLLNSLDFQQLSSSTIAATATASAPQSQLQLQQSPALEQLNLHLSPDTNQLQLNNNNIQFNHSNEHHFITQHQHAQDLLSALSALQTDPNQLNNTLTQDPLELHHPHHPHHHHHQQEELDFDDPTLFSPFDPEQDQIPNQPVSLTDQIDLLFGSQPLTPQASSSSTTAATSRKVYSNSFSFQQQQNQQQQQQQIANQQQHQDLLNHLDSQLDLYNHLPLDQHHEFNFLFDPDYQTNPHPLHQTQEQQHLDEYQSYYQPPDDHQDTDDLLARLDHGIMITQEEIKLNKLDGSIEDSLTLNQVYLDQIKKSLEHLNSLHQKAQKFLSISKHCVQEIQQQQQQQQQQRSASSSKLSSTHPAPPDPGAKNLSLVSDQISAISLPWFKHQFGVDLPSFEDAKKRDQYNSLLHQQPWQPPERRKLDDEVAGILRLNNQNRSAIDWDRVAKNFPDRKPIECKIQWTQKQDPSLNKSKWSLPEIDRLFEIVKKYEFKNWDLISKELATGRTPSECVKQFRIVTQEKREWTETDDLLLKEGVSTYGQNWQAVANHCGRSSNQCINRWSKTLRPDIKKGKWDPVEDEALKSAVAACGMVWKDVAPRVRGRTDAQCRERWCNILDPRIVVGNWTPEEDQKILRMRDIERKTWSEISKSFNGRRTDNHCMRRHSELKRVKDPMTKRQPTQPKPVPPLTTMVMMGQLGVGGGAPSEREGSSERAIKSRPTSTLGRVLIPADSGYTRRNHHPFVPSLDPAIASFVPSSSSSSTISKKNNPARVDGSSLLSSSTTVSDTLHSSDKSPTPTPPPPPSLTNPTRDNHSLAALPFTRAPNSRLRIVNKRIKYST</sequence>
<proteinExistence type="predicted"/>
<feature type="domain" description="HTH myb-type" evidence="8">
    <location>
        <begin position="673"/>
        <end position="717"/>
    </location>
</feature>
<feature type="region of interest" description="Disordered" evidence="5">
    <location>
        <begin position="113"/>
        <end position="156"/>
    </location>
</feature>
<dbReference type="InterPro" id="IPR051575">
    <property type="entry name" value="Myb-like_DNA-bd"/>
</dbReference>
<reference evidence="9 10" key="1">
    <citation type="submission" date="2019-05" db="EMBL/GenBank/DDBJ databases">
        <title>Emergence of the Ug99 lineage of the wheat stem rust pathogen through somatic hybridization.</title>
        <authorList>
            <person name="Li F."/>
            <person name="Upadhyaya N.M."/>
            <person name="Sperschneider J."/>
            <person name="Matny O."/>
            <person name="Nguyen-Phuc H."/>
            <person name="Mago R."/>
            <person name="Raley C."/>
            <person name="Miller M.E."/>
            <person name="Silverstein K.A.T."/>
            <person name="Henningsen E."/>
            <person name="Hirsch C.D."/>
            <person name="Visser B."/>
            <person name="Pretorius Z.A."/>
            <person name="Steffenson B.J."/>
            <person name="Schwessinger B."/>
            <person name="Dodds P.N."/>
            <person name="Figueroa M."/>
        </authorList>
    </citation>
    <scope>NUCLEOTIDE SEQUENCE [LARGE SCALE GENOMIC DNA]</scope>
    <source>
        <strain evidence="9">21-0</strain>
    </source>
</reference>
<feature type="compositionally biased region" description="Polar residues" evidence="5">
    <location>
        <begin position="500"/>
        <end position="511"/>
    </location>
</feature>
<feature type="domain" description="SANT" evidence="7">
    <location>
        <begin position="621"/>
        <end position="674"/>
    </location>
</feature>
<feature type="compositionally biased region" description="Low complexity" evidence="5">
    <location>
        <begin position="1"/>
        <end position="30"/>
    </location>
</feature>
<dbReference type="Pfam" id="PF00249">
    <property type="entry name" value="Myb_DNA-binding"/>
    <property type="match status" value="2"/>
</dbReference>
<feature type="domain" description="Myb-like" evidence="6">
    <location>
        <begin position="718"/>
        <end position="768"/>
    </location>
</feature>
<feature type="region of interest" description="Disordered" evidence="5">
    <location>
        <begin position="74"/>
        <end position="96"/>
    </location>
</feature>